<name>A0A0C2WUB7_AMAMK</name>
<sequence length="64" mass="7353">MIGKYKTWLDPPDPSVNHNSALDKHHPNTGNWLLAHPVYENWKNMSNSFLWLHGLSGSGKTILW</sequence>
<gene>
    <name evidence="4" type="ORF">M378DRAFT_168242</name>
</gene>
<feature type="region of interest" description="Disordered" evidence="2">
    <location>
        <begin position="1"/>
        <end position="22"/>
    </location>
</feature>
<dbReference type="EMBL" id="KN818300">
    <property type="protein sequence ID" value="KIL60366.1"/>
    <property type="molecule type" value="Genomic_DNA"/>
</dbReference>
<dbReference type="OrthoDB" id="448455at2759"/>
<evidence type="ECO:0000259" key="3">
    <source>
        <dbReference type="Pfam" id="PF24883"/>
    </source>
</evidence>
<keyword evidence="1" id="KW-0677">Repeat</keyword>
<keyword evidence="5" id="KW-1185">Reference proteome</keyword>
<feature type="domain" description="Nephrocystin 3-like N-terminal" evidence="3">
    <location>
        <begin position="28"/>
        <end position="63"/>
    </location>
</feature>
<dbReference type="STRING" id="946122.A0A0C2WUB7"/>
<dbReference type="InterPro" id="IPR056884">
    <property type="entry name" value="NPHP3-like_N"/>
</dbReference>
<evidence type="ECO:0000256" key="1">
    <source>
        <dbReference type="ARBA" id="ARBA00022737"/>
    </source>
</evidence>
<protein>
    <recommendedName>
        <fullName evidence="3">Nephrocystin 3-like N-terminal domain-containing protein</fullName>
    </recommendedName>
</protein>
<dbReference type="Pfam" id="PF24883">
    <property type="entry name" value="NPHP3_N"/>
    <property type="match status" value="1"/>
</dbReference>
<dbReference type="AlphaFoldDB" id="A0A0C2WUB7"/>
<organism evidence="4 5">
    <name type="scientific">Amanita muscaria (strain Koide BX008)</name>
    <dbReference type="NCBI Taxonomy" id="946122"/>
    <lineage>
        <taxon>Eukaryota</taxon>
        <taxon>Fungi</taxon>
        <taxon>Dikarya</taxon>
        <taxon>Basidiomycota</taxon>
        <taxon>Agaricomycotina</taxon>
        <taxon>Agaricomycetes</taxon>
        <taxon>Agaricomycetidae</taxon>
        <taxon>Agaricales</taxon>
        <taxon>Pluteineae</taxon>
        <taxon>Amanitaceae</taxon>
        <taxon>Amanita</taxon>
    </lineage>
</organism>
<reference evidence="4 5" key="1">
    <citation type="submission" date="2014-04" db="EMBL/GenBank/DDBJ databases">
        <title>Evolutionary Origins and Diversification of the Mycorrhizal Mutualists.</title>
        <authorList>
            <consortium name="DOE Joint Genome Institute"/>
            <consortium name="Mycorrhizal Genomics Consortium"/>
            <person name="Kohler A."/>
            <person name="Kuo A."/>
            <person name="Nagy L.G."/>
            <person name="Floudas D."/>
            <person name="Copeland A."/>
            <person name="Barry K.W."/>
            <person name="Cichocki N."/>
            <person name="Veneault-Fourrey C."/>
            <person name="LaButti K."/>
            <person name="Lindquist E.A."/>
            <person name="Lipzen A."/>
            <person name="Lundell T."/>
            <person name="Morin E."/>
            <person name="Murat C."/>
            <person name="Riley R."/>
            <person name="Ohm R."/>
            <person name="Sun H."/>
            <person name="Tunlid A."/>
            <person name="Henrissat B."/>
            <person name="Grigoriev I.V."/>
            <person name="Hibbett D.S."/>
            <person name="Martin F."/>
        </authorList>
    </citation>
    <scope>NUCLEOTIDE SEQUENCE [LARGE SCALE GENOMIC DNA]</scope>
    <source>
        <strain evidence="4 5">Koide BX008</strain>
    </source>
</reference>
<evidence type="ECO:0000256" key="2">
    <source>
        <dbReference type="SAM" id="MobiDB-lite"/>
    </source>
</evidence>
<proteinExistence type="predicted"/>
<dbReference type="HOGENOM" id="CLU_129974_2_1_1"/>
<dbReference type="Proteomes" id="UP000054549">
    <property type="component" value="Unassembled WGS sequence"/>
</dbReference>
<dbReference type="PANTHER" id="PTHR10039">
    <property type="entry name" value="AMELOGENIN"/>
    <property type="match status" value="1"/>
</dbReference>
<accession>A0A0C2WUB7</accession>
<evidence type="ECO:0000313" key="4">
    <source>
        <dbReference type="EMBL" id="KIL60366.1"/>
    </source>
</evidence>
<dbReference type="PANTHER" id="PTHR10039:SF16">
    <property type="entry name" value="GPI INOSITOL-DEACYLASE"/>
    <property type="match status" value="1"/>
</dbReference>
<evidence type="ECO:0000313" key="5">
    <source>
        <dbReference type="Proteomes" id="UP000054549"/>
    </source>
</evidence>
<dbReference type="InParanoid" id="A0A0C2WUB7"/>